<evidence type="ECO:0000256" key="1">
    <source>
        <dbReference type="SAM" id="Coils"/>
    </source>
</evidence>
<dbReference type="Gene3D" id="1.20.5.2050">
    <property type="match status" value="1"/>
</dbReference>
<dbReference type="Pfam" id="PF13392">
    <property type="entry name" value="HNH_3"/>
    <property type="match status" value="1"/>
</dbReference>
<dbReference type="AlphaFoldDB" id="A0A3G2R6A7"/>
<feature type="domain" description="HNH nuclease" evidence="2">
    <location>
        <begin position="59"/>
        <end position="88"/>
    </location>
</feature>
<dbReference type="Gene3D" id="3.90.75.20">
    <property type="match status" value="1"/>
</dbReference>
<organism evidence="3 4">
    <name type="scientific">Biomaibacter acetigenes</name>
    <dbReference type="NCBI Taxonomy" id="2316383"/>
    <lineage>
        <taxon>Bacteria</taxon>
        <taxon>Bacillati</taxon>
        <taxon>Bacillota</taxon>
        <taxon>Clostridia</taxon>
        <taxon>Thermosediminibacterales</taxon>
        <taxon>Tepidanaerobacteraceae</taxon>
        <taxon>Biomaibacter</taxon>
    </lineage>
</organism>
<keyword evidence="4" id="KW-1185">Reference proteome</keyword>
<feature type="coiled-coil region" evidence="1">
    <location>
        <begin position="126"/>
        <end position="153"/>
    </location>
</feature>
<evidence type="ECO:0000313" key="4">
    <source>
        <dbReference type="Proteomes" id="UP000280960"/>
    </source>
</evidence>
<evidence type="ECO:0000313" key="3">
    <source>
        <dbReference type="EMBL" id="AYO30638.1"/>
    </source>
</evidence>
<dbReference type="InterPro" id="IPR003615">
    <property type="entry name" value="HNH_nuc"/>
</dbReference>
<dbReference type="InterPro" id="IPR044925">
    <property type="entry name" value="His-Me_finger_sf"/>
</dbReference>
<dbReference type="RefSeq" id="WP_122014728.1">
    <property type="nucleotide sequence ID" value="NZ_CP033169.1"/>
</dbReference>
<evidence type="ECO:0000259" key="2">
    <source>
        <dbReference type="Pfam" id="PF13392"/>
    </source>
</evidence>
<dbReference type="KEGG" id="bacg:D2962_08375"/>
<proteinExistence type="predicted"/>
<dbReference type="Proteomes" id="UP000280960">
    <property type="component" value="Chromosome"/>
</dbReference>
<reference evidence="3 4" key="1">
    <citation type="submission" date="2018-10" db="EMBL/GenBank/DDBJ databases">
        <authorList>
            <person name="Zhang X."/>
        </authorList>
    </citation>
    <scope>NUCLEOTIDE SEQUENCE [LARGE SCALE GENOMIC DNA]</scope>
    <source>
        <strain evidence="3 4">SK-G1</strain>
    </source>
</reference>
<accession>A0A3G2R6A7</accession>
<protein>
    <recommendedName>
        <fullName evidence="2">HNH nuclease domain-containing protein</fullName>
    </recommendedName>
</protein>
<gene>
    <name evidence="3" type="ORF">D2962_08375</name>
</gene>
<sequence length="156" mass="18492">MWRNNLHLYGPFKWGYDNHNKWFAKWDEHTKSFYAVSNFKRSDGKWTLNPMHRYLIDAPKGMYVDHINHDTLDNRISNLRIVTGSGNAQNKKGALSNSKTGIRGVWWNKKDKCWRAKVIKNRTTVFEKNFKNIEEAEKAVREARKKFLLYSIETLA</sequence>
<dbReference type="EMBL" id="CP033169">
    <property type="protein sequence ID" value="AYO30638.1"/>
    <property type="molecule type" value="Genomic_DNA"/>
</dbReference>
<dbReference type="SUPFAM" id="SSF54060">
    <property type="entry name" value="His-Me finger endonucleases"/>
    <property type="match status" value="1"/>
</dbReference>
<name>A0A3G2R6A7_9FIRM</name>
<keyword evidence="1" id="KW-0175">Coiled coil</keyword>